<dbReference type="PANTHER" id="PTHR47022:SF1">
    <property type="entry name" value="BTB AND MATH DOMAIN-CONTAINING PROTEIN 36-RELATED"/>
    <property type="match status" value="1"/>
</dbReference>
<sequence length="275" mass="31238">MDSATASEPPREPNHEDYRWTLVTLKVQDKVYRVPRHGFTRYSGVFETMFTLPQGDGPIEGRSDDNPIVLPSCTTEEFESLLSVLYQTAPQLESITLSKERWIHILKLSTFWDMEQVRRLSIKEISATNIGPIEKVQLAREFKIPNMLLEGYLEIIRSWGEVGLSLDDIGIGLGWESAARLTSLAGQYGFRDFPEVKAELFSGYCTECSVPCTWNWLSRSFGLTKENREEVMNEQCHHCQASFQLLSVSLHPIVGEPDLEIATKEAFKAELESIS</sequence>
<dbReference type="InterPro" id="IPR000210">
    <property type="entry name" value="BTB/POZ_dom"/>
</dbReference>
<protein>
    <recommendedName>
        <fullName evidence="1">BTB domain-containing protein</fullName>
    </recommendedName>
</protein>
<name>A0A8H6HVX4_9AGAR</name>
<keyword evidence="3" id="KW-1185">Reference proteome</keyword>
<feature type="domain" description="BTB" evidence="1">
    <location>
        <begin position="21"/>
        <end position="94"/>
    </location>
</feature>
<accession>A0A8H6HVX4</accession>
<dbReference type="AlphaFoldDB" id="A0A8H6HVX4"/>
<dbReference type="EMBL" id="JACGCI010000042">
    <property type="protein sequence ID" value="KAF6752776.1"/>
    <property type="molecule type" value="Genomic_DNA"/>
</dbReference>
<comment type="caution">
    <text evidence="2">The sequence shown here is derived from an EMBL/GenBank/DDBJ whole genome shotgun (WGS) entry which is preliminary data.</text>
</comment>
<dbReference type="SUPFAM" id="SSF54695">
    <property type="entry name" value="POZ domain"/>
    <property type="match status" value="1"/>
</dbReference>
<reference evidence="2 3" key="1">
    <citation type="submission" date="2020-07" db="EMBL/GenBank/DDBJ databases">
        <title>Comparative genomics of pyrophilous fungi reveals a link between fire events and developmental genes.</title>
        <authorList>
            <consortium name="DOE Joint Genome Institute"/>
            <person name="Steindorff A.S."/>
            <person name="Carver A."/>
            <person name="Calhoun S."/>
            <person name="Stillman K."/>
            <person name="Liu H."/>
            <person name="Lipzen A."/>
            <person name="Pangilinan J."/>
            <person name="Labutti K."/>
            <person name="Bruns T.D."/>
            <person name="Grigoriev I.V."/>
        </authorList>
    </citation>
    <scope>NUCLEOTIDE SEQUENCE [LARGE SCALE GENOMIC DNA]</scope>
    <source>
        <strain evidence="2 3">CBS 144469</strain>
    </source>
</reference>
<dbReference type="PANTHER" id="PTHR47022">
    <property type="entry name" value="BTB AND MATH DOMAIN-CONTAINING PROTEIN 36-RELATED"/>
    <property type="match status" value="1"/>
</dbReference>
<dbReference type="PROSITE" id="PS50097">
    <property type="entry name" value="BTB"/>
    <property type="match status" value="1"/>
</dbReference>
<organism evidence="2 3">
    <name type="scientific">Ephemerocybe angulata</name>
    <dbReference type="NCBI Taxonomy" id="980116"/>
    <lineage>
        <taxon>Eukaryota</taxon>
        <taxon>Fungi</taxon>
        <taxon>Dikarya</taxon>
        <taxon>Basidiomycota</taxon>
        <taxon>Agaricomycotina</taxon>
        <taxon>Agaricomycetes</taxon>
        <taxon>Agaricomycetidae</taxon>
        <taxon>Agaricales</taxon>
        <taxon>Agaricineae</taxon>
        <taxon>Psathyrellaceae</taxon>
        <taxon>Ephemerocybe</taxon>
    </lineage>
</organism>
<evidence type="ECO:0000313" key="3">
    <source>
        <dbReference type="Proteomes" id="UP000521943"/>
    </source>
</evidence>
<dbReference type="Proteomes" id="UP000521943">
    <property type="component" value="Unassembled WGS sequence"/>
</dbReference>
<dbReference type="Gene3D" id="3.30.710.10">
    <property type="entry name" value="Potassium Channel Kv1.1, Chain A"/>
    <property type="match status" value="1"/>
</dbReference>
<dbReference type="Pfam" id="PF00651">
    <property type="entry name" value="BTB"/>
    <property type="match status" value="1"/>
</dbReference>
<proteinExistence type="predicted"/>
<dbReference type="OrthoDB" id="2593747at2759"/>
<gene>
    <name evidence="2" type="ORF">DFP72DRAFT_440315</name>
</gene>
<dbReference type="InterPro" id="IPR011333">
    <property type="entry name" value="SKP1/BTB/POZ_sf"/>
</dbReference>
<evidence type="ECO:0000313" key="2">
    <source>
        <dbReference type="EMBL" id="KAF6752776.1"/>
    </source>
</evidence>
<evidence type="ECO:0000259" key="1">
    <source>
        <dbReference type="PROSITE" id="PS50097"/>
    </source>
</evidence>